<organism evidence="2 3">
    <name type="scientific">Neorhodopirellula pilleata</name>
    <dbReference type="NCBI Taxonomy" id="2714738"/>
    <lineage>
        <taxon>Bacteria</taxon>
        <taxon>Pseudomonadati</taxon>
        <taxon>Planctomycetota</taxon>
        <taxon>Planctomycetia</taxon>
        <taxon>Pirellulales</taxon>
        <taxon>Pirellulaceae</taxon>
        <taxon>Neorhodopirellula</taxon>
    </lineage>
</organism>
<keyword evidence="3" id="KW-1185">Reference proteome</keyword>
<evidence type="ECO:0000313" key="2">
    <source>
        <dbReference type="EMBL" id="TWT96340.1"/>
    </source>
</evidence>
<name>A0A5C6AAB2_9BACT</name>
<dbReference type="Proteomes" id="UP000316213">
    <property type="component" value="Unassembled WGS sequence"/>
</dbReference>
<feature type="compositionally biased region" description="Polar residues" evidence="1">
    <location>
        <begin position="48"/>
        <end position="63"/>
    </location>
</feature>
<dbReference type="AlphaFoldDB" id="A0A5C6AAB2"/>
<feature type="region of interest" description="Disordered" evidence="1">
    <location>
        <begin position="1"/>
        <end position="91"/>
    </location>
</feature>
<feature type="compositionally biased region" description="Polar residues" evidence="1">
    <location>
        <begin position="72"/>
        <end position="91"/>
    </location>
</feature>
<evidence type="ECO:0000313" key="3">
    <source>
        <dbReference type="Proteomes" id="UP000316213"/>
    </source>
</evidence>
<proteinExistence type="predicted"/>
<gene>
    <name evidence="2" type="ORF">Pla100_28170</name>
</gene>
<comment type="caution">
    <text evidence="2">The sequence shown here is derived from an EMBL/GenBank/DDBJ whole genome shotgun (WGS) entry which is preliminary data.</text>
</comment>
<dbReference type="EMBL" id="SJPM01000005">
    <property type="protein sequence ID" value="TWT96340.1"/>
    <property type="molecule type" value="Genomic_DNA"/>
</dbReference>
<feature type="compositionally biased region" description="Polar residues" evidence="1">
    <location>
        <begin position="1"/>
        <end position="18"/>
    </location>
</feature>
<protein>
    <submittedName>
        <fullName evidence="2">Uncharacterized protein</fullName>
    </submittedName>
</protein>
<evidence type="ECO:0000256" key="1">
    <source>
        <dbReference type="SAM" id="MobiDB-lite"/>
    </source>
</evidence>
<reference evidence="2 3" key="1">
    <citation type="submission" date="2019-02" db="EMBL/GenBank/DDBJ databases">
        <title>Deep-cultivation of Planctomycetes and their phenomic and genomic characterization uncovers novel biology.</title>
        <authorList>
            <person name="Wiegand S."/>
            <person name="Jogler M."/>
            <person name="Boedeker C."/>
            <person name="Pinto D."/>
            <person name="Vollmers J."/>
            <person name="Rivas-Marin E."/>
            <person name="Kohn T."/>
            <person name="Peeters S.H."/>
            <person name="Heuer A."/>
            <person name="Rast P."/>
            <person name="Oberbeckmann S."/>
            <person name="Bunk B."/>
            <person name="Jeske O."/>
            <person name="Meyerdierks A."/>
            <person name="Storesund J.E."/>
            <person name="Kallscheuer N."/>
            <person name="Luecker S."/>
            <person name="Lage O.M."/>
            <person name="Pohl T."/>
            <person name="Merkel B.J."/>
            <person name="Hornburger P."/>
            <person name="Mueller R.-W."/>
            <person name="Bruemmer F."/>
            <person name="Labrenz M."/>
            <person name="Spormann A.M."/>
            <person name="Op Den Camp H."/>
            <person name="Overmann J."/>
            <person name="Amann R."/>
            <person name="Jetten M.S.M."/>
            <person name="Mascher T."/>
            <person name="Medema M.H."/>
            <person name="Devos D.P."/>
            <person name="Kaster A.-K."/>
            <person name="Ovreas L."/>
            <person name="Rohde M."/>
            <person name="Galperin M.Y."/>
            <person name="Jogler C."/>
        </authorList>
    </citation>
    <scope>NUCLEOTIDE SEQUENCE [LARGE SCALE GENOMIC DNA]</scope>
    <source>
        <strain evidence="2 3">Pla100</strain>
    </source>
</reference>
<accession>A0A5C6AAB2</accession>
<sequence>MISSRQYDNSVTLENLTSPRREPFFPSQDSRQPRNPNLIPSEAFPTASKGSITNPPGSLSATTKPAHHPHQTNRSASTSRRKSLTNANSVQAIELPLFTKTRRLQDLGVTNKQALMLRRDGASRTIS</sequence>